<organism evidence="3 4">
    <name type="scientific">Pichia californica</name>
    <dbReference type="NCBI Taxonomy" id="460514"/>
    <lineage>
        <taxon>Eukaryota</taxon>
        <taxon>Fungi</taxon>
        <taxon>Dikarya</taxon>
        <taxon>Ascomycota</taxon>
        <taxon>Saccharomycotina</taxon>
        <taxon>Pichiomycetes</taxon>
        <taxon>Pichiales</taxon>
        <taxon>Pichiaceae</taxon>
        <taxon>Pichia</taxon>
    </lineage>
</organism>
<name>A0A9P6WK41_9ASCO</name>
<gene>
    <name evidence="3" type="ORF">C6P40_001003</name>
</gene>
<sequence>MKITSLVLLSGLAKQAISSDTPEGDDDNHDYHHVSESNENVHNTAFGIIRSILDHRDFSSVDFVKFNEWESPSSELYIVPTVDQNEEPAFGLGYRFINEDETVVNSPDISNVLEIREENVTAAGFPFQWLKHKSEEKTADDYFPFGSKKFMMIGVNKESTGNDYVSDYYNEDESINSVQLVTAHGLFNWFGGEEDDCNADEKTNTLFDTDHFLFVGVANADDSNNSNNLLFDKREENYMVKYITLTTTETQTVISTSVKDNYITTTVFPSLVPPLDDQDFYYDEDDDEVSSTSLVSTLTTQSPVVFKPIIEPSDTVDVSSTWTPTSESLIYSSTLSYATNEPSVPKFEGNVTTEWSVPETWNSYPFTSTDGLYFEIPAPYQNLSSADLMTSLTFSNSTIQSMTFTASYFGNSTAISKSTDADGSIYTRTKVGNLSVVTSENVGNNVQNGGYWASVSALVFAVLSGAILI</sequence>
<keyword evidence="4" id="KW-1185">Reference proteome</keyword>
<protein>
    <submittedName>
        <fullName evidence="3">Uncharacterized protein</fullName>
    </submittedName>
</protein>
<evidence type="ECO:0000313" key="3">
    <source>
        <dbReference type="EMBL" id="KAG0688422.1"/>
    </source>
</evidence>
<feature type="signal peptide" evidence="2">
    <location>
        <begin position="1"/>
        <end position="18"/>
    </location>
</feature>
<keyword evidence="2" id="KW-0732">Signal</keyword>
<proteinExistence type="predicted"/>
<feature type="region of interest" description="Disordered" evidence="1">
    <location>
        <begin position="17"/>
        <end position="37"/>
    </location>
</feature>
<dbReference type="EMBL" id="PUHW01000153">
    <property type="protein sequence ID" value="KAG0688422.1"/>
    <property type="molecule type" value="Genomic_DNA"/>
</dbReference>
<evidence type="ECO:0000256" key="2">
    <source>
        <dbReference type="SAM" id="SignalP"/>
    </source>
</evidence>
<feature type="chain" id="PRO_5040373723" evidence="2">
    <location>
        <begin position="19"/>
        <end position="469"/>
    </location>
</feature>
<dbReference type="AlphaFoldDB" id="A0A9P6WK41"/>
<dbReference type="OrthoDB" id="3995925at2759"/>
<evidence type="ECO:0000313" key="4">
    <source>
        <dbReference type="Proteomes" id="UP000697127"/>
    </source>
</evidence>
<evidence type="ECO:0000256" key="1">
    <source>
        <dbReference type="SAM" id="MobiDB-lite"/>
    </source>
</evidence>
<reference evidence="3" key="1">
    <citation type="submission" date="2020-11" db="EMBL/GenBank/DDBJ databases">
        <title>Kefir isolates.</title>
        <authorList>
            <person name="Marcisauskas S."/>
            <person name="Kim Y."/>
            <person name="Blasche S."/>
        </authorList>
    </citation>
    <scope>NUCLEOTIDE SEQUENCE</scope>
    <source>
        <strain evidence="3">Olga-1</strain>
    </source>
</reference>
<accession>A0A9P6WK41</accession>
<comment type="caution">
    <text evidence="3">The sequence shown here is derived from an EMBL/GenBank/DDBJ whole genome shotgun (WGS) entry which is preliminary data.</text>
</comment>
<dbReference type="Proteomes" id="UP000697127">
    <property type="component" value="Unassembled WGS sequence"/>
</dbReference>